<gene>
    <name evidence="1" type="ORF">RL74_25925</name>
</gene>
<proteinExistence type="predicted"/>
<dbReference type="EMBL" id="JXNZ01000399">
    <property type="protein sequence ID" value="KIQ56453.1"/>
    <property type="molecule type" value="Genomic_DNA"/>
</dbReference>
<organism evidence="1 2">
    <name type="scientific">Pseudomonas fluorescens</name>
    <dbReference type="NCBI Taxonomy" id="294"/>
    <lineage>
        <taxon>Bacteria</taxon>
        <taxon>Pseudomonadati</taxon>
        <taxon>Pseudomonadota</taxon>
        <taxon>Gammaproteobacteria</taxon>
        <taxon>Pseudomonadales</taxon>
        <taxon>Pseudomonadaceae</taxon>
        <taxon>Pseudomonas</taxon>
    </lineage>
</organism>
<sequence length="62" mass="7053">MATAELHGQKINPFEQGYAAFLKGVGLKQNPFETENDTSPCSKQRWIDGWNKAQREAQRKMA</sequence>
<comment type="caution">
    <text evidence="1">The sequence shown here is derived from an EMBL/GenBank/DDBJ whole genome shotgun (WGS) entry which is preliminary data.</text>
</comment>
<evidence type="ECO:0008006" key="3">
    <source>
        <dbReference type="Google" id="ProtNLM"/>
    </source>
</evidence>
<accession>A0A0D0PCJ2</accession>
<dbReference type="OrthoDB" id="6983754at2"/>
<dbReference type="Proteomes" id="UP000032101">
    <property type="component" value="Unassembled WGS sequence"/>
</dbReference>
<reference evidence="1 2" key="1">
    <citation type="submission" date="2015-01" db="EMBL/GenBank/DDBJ databases">
        <title>Draft Genome Sequence of the Biocontrol and Plant Growth-Promoting Rhizobacteria (PGPR) Pseudomonas fluorescens UM270.</title>
        <authorList>
            <person name="Hernandez-Salmeron J.E."/>
            <person name="Santoyo G."/>
            <person name="Moreno-Hagelsieb G."/>
            <person name="Hernandez-Leon R."/>
        </authorList>
    </citation>
    <scope>NUCLEOTIDE SEQUENCE [LARGE SCALE GENOMIC DNA]</scope>
    <source>
        <strain evidence="1 2">UM270</strain>
    </source>
</reference>
<evidence type="ECO:0000313" key="2">
    <source>
        <dbReference type="Proteomes" id="UP000032101"/>
    </source>
</evidence>
<dbReference type="AlphaFoldDB" id="A0A0D0PCJ2"/>
<name>A0A0D0PCJ2_PSEFL</name>
<dbReference type="RefSeq" id="WP_042732655.1">
    <property type="nucleotide sequence ID" value="NZ_JXNZ01000399.1"/>
</dbReference>
<dbReference type="PATRIC" id="fig|294.124.peg.5368"/>
<evidence type="ECO:0000313" key="1">
    <source>
        <dbReference type="EMBL" id="KIQ56453.1"/>
    </source>
</evidence>
<protein>
    <recommendedName>
        <fullName evidence="3">Ribosome modulation factor</fullName>
    </recommendedName>
</protein>